<dbReference type="AlphaFoldDB" id="A0AA36GIB2"/>
<feature type="signal peptide" evidence="1">
    <location>
        <begin position="1"/>
        <end position="16"/>
    </location>
</feature>
<sequence length="70" mass="8265">MQAAILFLIVIACAQAIFVAAPFDIPTTYKECLEMCRDDTFSYYYPCSYCKYFTEKPKRRSIHSWTSRPY</sequence>
<reference evidence="2" key="1">
    <citation type="submission" date="2023-07" db="EMBL/GenBank/DDBJ databases">
        <authorList>
            <consortium name="CYATHOMIX"/>
        </authorList>
    </citation>
    <scope>NUCLEOTIDE SEQUENCE</scope>
    <source>
        <strain evidence="2">N/A</strain>
    </source>
</reference>
<evidence type="ECO:0000256" key="1">
    <source>
        <dbReference type="SAM" id="SignalP"/>
    </source>
</evidence>
<comment type="caution">
    <text evidence="2">The sequence shown here is derived from an EMBL/GenBank/DDBJ whole genome shotgun (WGS) entry which is preliminary data.</text>
</comment>
<feature type="chain" id="PRO_5041297867" evidence="1">
    <location>
        <begin position="17"/>
        <end position="70"/>
    </location>
</feature>
<evidence type="ECO:0000313" key="3">
    <source>
        <dbReference type="Proteomes" id="UP001176961"/>
    </source>
</evidence>
<keyword evidence="1" id="KW-0732">Signal</keyword>
<proteinExistence type="predicted"/>
<keyword evidence="3" id="KW-1185">Reference proteome</keyword>
<dbReference type="Proteomes" id="UP001176961">
    <property type="component" value="Unassembled WGS sequence"/>
</dbReference>
<name>A0AA36GIB2_CYLNA</name>
<protein>
    <submittedName>
        <fullName evidence="2">Uncharacterized protein</fullName>
    </submittedName>
</protein>
<accession>A0AA36GIB2</accession>
<dbReference type="EMBL" id="CATQJL010000001">
    <property type="protein sequence ID" value="CAJ0589611.1"/>
    <property type="molecule type" value="Genomic_DNA"/>
</dbReference>
<organism evidence="2 3">
    <name type="scientific">Cylicocyclus nassatus</name>
    <name type="common">Nematode worm</name>
    <dbReference type="NCBI Taxonomy" id="53992"/>
    <lineage>
        <taxon>Eukaryota</taxon>
        <taxon>Metazoa</taxon>
        <taxon>Ecdysozoa</taxon>
        <taxon>Nematoda</taxon>
        <taxon>Chromadorea</taxon>
        <taxon>Rhabditida</taxon>
        <taxon>Rhabditina</taxon>
        <taxon>Rhabditomorpha</taxon>
        <taxon>Strongyloidea</taxon>
        <taxon>Strongylidae</taxon>
        <taxon>Cylicocyclus</taxon>
    </lineage>
</organism>
<gene>
    <name evidence="2" type="ORF">CYNAS_LOCUS1594</name>
</gene>
<evidence type="ECO:0000313" key="2">
    <source>
        <dbReference type="EMBL" id="CAJ0589611.1"/>
    </source>
</evidence>